<reference evidence="2" key="2">
    <citation type="submission" date="2020-09" db="EMBL/GenBank/DDBJ databases">
        <authorList>
            <person name="Sun Q."/>
            <person name="Zhou Y."/>
        </authorList>
    </citation>
    <scope>NUCLEOTIDE SEQUENCE</scope>
    <source>
        <strain evidence="2">CGMCC 1.12360</strain>
    </source>
</reference>
<dbReference type="Proteomes" id="UP000602050">
    <property type="component" value="Unassembled WGS sequence"/>
</dbReference>
<comment type="caution">
    <text evidence="2">The sequence shown here is derived from an EMBL/GenBank/DDBJ whole genome shotgun (WGS) entry which is preliminary data.</text>
</comment>
<keyword evidence="1" id="KW-0732">Signal</keyword>
<gene>
    <name evidence="2" type="ORF">GCM10010978_10610</name>
</gene>
<dbReference type="PROSITE" id="PS51257">
    <property type="entry name" value="PROKAR_LIPOPROTEIN"/>
    <property type="match status" value="1"/>
</dbReference>
<protein>
    <recommendedName>
        <fullName evidence="4">Intracellular proteinase inhibitor BsuPI domain-containing protein</fullName>
    </recommendedName>
</protein>
<sequence length="125" mass="13976">MKYCRIFTFLILLLILAACNEESKSIEEGLELHNINVQLKGNEIQLTAEADTALSEIYYVIEQGEEMVQDETVITLPDGEGVKEISLSYILPDGMKEKDEPPVIVIYGKSGDGEQIQPNYIPVDL</sequence>
<organism evidence="2 3">
    <name type="scientific">Compostibacillus humi</name>
    <dbReference type="NCBI Taxonomy" id="1245525"/>
    <lineage>
        <taxon>Bacteria</taxon>
        <taxon>Bacillati</taxon>
        <taxon>Bacillota</taxon>
        <taxon>Bacilli</taxon>
        <taxon>Bacillales</taxon>
        <taxon>Bacillaceae</taxon>
        <taxon>Compostibacillus</taxon>
    </lineage>
</organism>
<dbReference type="AlphaFoldDB" id="A0A8J3EKG3"/>
<evidence type="ECO:0008006" key="4">
    <source>
        <dbReference type="Google" id="ProtNLM"/>
    </source>
</evidence>
<evidence type="ECO:0000313" key="3">
    <source>
        <dbReference type="Proteomes" id="UP000602050"/>
    </source>
</evidence>
<reference evidence="2" key="1">
    <citation type="journal article" date="2014" name="Int. J. Syst. Evol. Microbiol.">
        <title>Complete genome sequence of Corynebacterium casei LMG S-19264T (=DSM 44701T), isolated from a smear-ripened cheese.</title>
        <authorList>
            <consortium name="US DOE Joint Genome Institute (JGI-PGF)"/>
            <person name="Walter F."/>
            <person name="Albersmeier A."/>
            <person name="Kalinowski J."/>
            <person name="Ruckert C."/>
        </authorList>
    </citation>
    <scope>NUCLEOTIDE SEQUENCE</scope>
    <source>
        <strain evidence="2">CGMCC 1.12360</strain>
    </source>
</reference>
<name>A0A8J3EKG3_9BACI</name>
<evidence type="ECO:0000313" key="2">
    <source>
        <dbReference type="EMBL" id="GGH73094.1"/>
    </source>
</evidence>
<accession>A0A8J3EKG3</accession>
<dbReference type="RefSeq" id="WP_188391341.1">
    <property type="nucleotide sequence ID" value="NZ_BMEV01000014.1"/>
</dbReference>
<evidence type="ECO:0000256" key="1">
    <source>
        <dbReference type="SAM" id="SignalP"/>
    </source>
</evidence>
<keyword evidence="3" id="KW-1185">Reference proteome</keyword>
<feature type="chain" id="PRO_5039028436" description="Intracellular proteinase inhibitor BsuPI domain-containing protein" evidence="1">
    <location>
        <begin position="21"/>
        <end position="125"/>
    </location>
</feature>
<proteinExistence type="predicted"/>
<feature type="signal peptide" evidence="1">
    <location>
        <begin position="1"/>
        <end position="20"/>
    </location>
</feature>
<dbReference type="EMBL" id="BMEV01000014">
    <property type="protein sequence ID" value="GGH73094.1"/>
    <property type="molecule type" value="Genomic_DNA"/>
</dbReference>